<feature type="domain" description="THAP-type" evidence="13">
    <location>
        <begin position="1"/>
        <end position="79"/>
    </location>
</feature>
<evidence type="ECO:0000256" key="9">
    <source>
        <dbReference type="ARBA" id="ARBA00023163"/>
    </source>
</evidence>
<evidence type="ECO:0000313" key="14">
    <source>
        <dbReference type="EMBL" id="KAK9739823.1"/>
    </source>
</evidence>
<keyword evidence="15" id="KW-1185">Reference proteome</keyword>
<dbReference type="PANTHER" id="PTHR46600:SF1">
    <property type="entry name" value="THAP DOMAIN-CONTAINING PROTEIN 1"/>
    <property type="match status" value="1"/>
</dbReference>
<sequence length="229" mass="26285">MVFSCSFCKKKCVKGIGCYSFPKDKNLCDQWLVACNFDLHPQNNTLKLKLCSRHFKKDCFIMKDNGRKLLKPNAIPTILHTGKVKVQELNLLSKSQSTCYTSPDYIQMKCEIGEVKIEPYTVDSRFTEEGCLIIKTEIEDDTYTEKCITNNIKNESNINSIIKTECETNESYNTNTTPPKRMAELADYTIAIPNKRIAELTDYTVASLDFSTIEPCNMDLHIKEEFEVR</sequence>
<evidence type="ECO:0000256" key="3">
    <source>
        <dbReference type="ARBA" id="ARBA00022723"/>
    </source>
</evidence>
<keyword evidence="7" id="KW-0175">Coiled coil</keyword>
<dbReference type="InterPro" id="IPR006612">
    <property type="entry name" value="THAP_Znf"/>
</dbReference>
<dbReference type="SUPFAM" id="SSF57716">
    <property type="entry name" value="Glucocorticoid receptor-like (DNA-binding domain)"/>
    <property type="match status" value="1"/>
</dbReference>
<dbReference type="PROSITE" id="PS50950">
    <property type="entry name" value="ZF_THAP"/>
    <property type="match status" value="1"/>
</dbReference>
<organism evidence="14 15">
    <name type="scientific">Popillia japonica</name>
    <name type="common">Japanese beetle</name>
    <dbReference type="NCBI Taxonomy" id="7064"/>
    <lineage>
        <taxon>Eukaryota</taxon>
        <taxon>Metazoa</taxon>
        <taxon>Ecdysozoa</taxon>
        <taxon>Arthropoda</taxon>
        <taxon>Hexapoda</taxon>
        <taxon>Insecta</taxon>
        <taxon>Pterygota</taxon>
        <taxon>Neoptera</taxon>
        <taxon>Endopterygota</taxon>
        <taxon>Coleoptera</taxon>
        <taxon>Polyphaga</taxon>
        <taxon>Scarabaeiformia</taxon>
        <taxon>Scarabaeidae</taxon>
        <taxon>Rutelinae</taxon>
        <taxon>Popillia</taxon>
    </lineage>
</organism>
<comment type="subcellular location">
    <subcellularLocation>
        <location evidence="1">Nucleus</location>
        <location evidence="1">Nucleoplasm</location>
    </subcellularLocation>
</comment>
<reference evidence="14 15" key="1">
    <citation type="journal article" date="2024" name="BMC Genomics">
        <title>De novo assembly and annotation of Popillia japonica's genome with initial clues to its potential as an invasive pest.</title>
        <authorList>
            <person name="Cucini C."/>
            <person name="Boschi S."/>
            <person name="Funari R."/>
            <person name="Cardaioli E."/>
            <person name="Iannotti N."/>
            <person name="Marturano G."/>
            <person name="Paoli F."/>
            <person name="Bruttini M."/>
            <person name="Carapelli A."/>
            <person name="Frati F."/>
            <person name="Nardi F."/>
        </authorList>
    </citation>
    <scope>NUCLEOTIDE SEQUENCE [LARGE SCALE GENOMIC DNA]</scope>
    <source>
        <strain evidence="14">DMR45628</strain>
    </source>
</reference>
<evidence type="ECO:0000256" key="10">
    <source>
        <dbReference type="ARBA" id="ARBA00023242"/>
    </source>
</evidence>
<accession>A0AAW1M2B3</accession>
<dbReference type="GO" id="GO:0005654">
    <property type="term" value="C:nucleoplasm"/>
    <property type="evidence" value="ECO:0007669"/>
    <property type="project" value="UniProtKB-SubCell"/>
</dbReference>
<evidence type="ECO:0000256" key="2">
    <source>
        <dbReference type="ARBA" id="ARBA00006177"/>
    </source>
</evidence>
<dbReference type="Proteomes" id="UP001458880">
    <property type="component" value="Unassembled WGS sequence"/>
</dbReference>
<protein>
    <submittedName>
        <fullName evidence="14">THAP domain</fullName>
    </submittedName>
</protein>
<keyword evidence="5" id="KW-0862">Zinc</keyword>
<keyword evidence="6" id="KW-0805">Transcription regulation</keyword>
<keyword evidence="10" id="KW-0539">Nucleus</keyword>
<keyword evidence="9" id="KW-0804">Transcription</keyword>
<evidence type="ECO:0000256" key="5">
    <source>
        <dbReference type="ARBA" id="ARBA00022833"/>
    </source>
</evidence>
<evidence type="ECO:0000256" key="6">
    <source>
        <dbReference type="ARBA" id="ARBA00023015"/>
    </source>
</evidence>
<evidence type="ECO:0000313" key="15">
    <source>
        <dbReference type="Proteomes" id="UP001458880"/>
    </source>
</evidence>
<dbReference type="GO" id="GO:0043565">
    <property type="term" value="F:sequence-specific DNA binding"/>
    <property type="evidence" value="ECO:0007669"/>
    <property type="project" value="InterPro"/>
</dbReference>
<dbReference type="SMART" id="SM00980">
    <property type="entry name" value="THAP"/>
    <property type="match status" value="1"/>
</dbReference>
<gene>
    <name evidence="14" type="ORF">QE152_g8655</name>
</gene>
<evidence type="ECO:0000256" key="1">
    <source>
        <dbReference type="ARBA" id="ARBA00004642"/>
    </source>
</evidence>
<dbReference type="Pfam" id="PF05485">
    <property type="entry name" value="THAP"/>
    <property type="match status" value="1"/>
</dbReference>
<keyword evidence="4 12" id="KW-0863">Zinc-finger</keyword>
<name>A0AAW1M2B3_POPJA</name>
<comment type="similarity">
    <text evidence="2">Belongs to the THAP1 family.</text>
</comment>
<comment type="caution">
    <text evidence="14">The sequence shown here is derived from an EMBL/GenBank/DDBJ whole genome shotgun (WGS) entry which is preliminary data.</text>
</comment>
<dbReference type="SMART" id="SM00692">
    <property type="entry name" value="DM3"/>
    <property type="match status" value="1"/>
</dbReference>
<dbReference type="InterPro" id="IPR026516">
    <property type="entry name" value="THAP1/10"/>
</dbReference>
<dbReference type="GO" id="GO:0008270">
    <property type="term" value="F:zinc ion binding"/>
    <property type="evidence" value="ECO:0007669"/>
    <property type="project" value="UniProtKB-KW"/>
</dbReference>
<evidence type="ECO:0000256" key="8">
    <source>
        <dbReference type="ARBA" id="ARBA00023125"/>
    </source>
</evidence>
<dbReference type="PANTHER" id="PTHR46600">
    <property type="entry name" value="THAP DOMAIN-CONTAINING"/>
    <property type="match status" value="1"/>
</dbReference>
<evidence type="ECO:0000256" key="4">
    <source>
        <dbReference type="ARBA" id="ARBA00022771"/>
    </source>
</evidence>
<keyword evidence="3" id="KW-0479">Metal-binding</keyword>
<evidence type="ECO:0000256" key="7">
    <source>
        <dbReference type="ARBA" id="ARBA00023054"/>
    </source>
</evidence>
<evidence type="ECO:0000259" key="13">
    <source>
        <dbReference type="PROSITE" id="PS50950"/>
    </source>
</evidence>
<dbReference type="AlphaFoldDB" id="A0AAW1M2B3"/>
<evidence type="ECO:0000256" key="12">
    <source>
        <dbReference type="PROSITE-ProRule" id="PRU00309"/>
    </source>
</evidence>
<evidence type="ECO:0000256" key="11">
    <source>
        <dbReference type="ARBA" id="ARBA00023306"/>
    </source>
</evidence>
<keyword evidence="11" id="KW-0131">Cell cycle</keyword>
<proteinExistence type="inferred from homology"/>
<dbReference type="EMBL" id="JASPKY010000070">
    <property type="protein sequence ID" value="KAK9739823.1"/>
    <property type="molecule type" value="Genomic_DNA"/>
</dbReference>
<keyword evidence="8 12" id="KW-0238">DNA-binding</keyword>